<dbReference type="SUPFAM" id="SSF49265">
    <property type="entry name" value="Fibronectin type III"/>
    <property type="match status" value="2"/>
</dbReference>
<dbReference type="GO" id="GO:0009897">
    <property type="term" value="C:external side of plasma membrane"/>
    <property type="evidence" value="ECO:0007669"/>
    <property type="project" value="TreeGrafter"/>
</dbReference>
<feature type="compositionally biased region" description="Polar residues" evidence="9">
    <location>
        <begin position="10"/>
        <end position="21"/>
    </location>
</feature>
<name>A0A974DGI6_XENLA</name>
<evidence type="ECO:0000256" key="6">
    <source>
        <dbReference type="ARBA" id="ARBA00023157"/>
    </source>
</evidence>
<dbReference type="EMBL" id="CM004470">
    <property type="protein sequence ID" value="OCT90456.1"/>
    <property type="molecule type" value="Genomic_DNA"/>
</dbReference>
<gene>
    <name evidence="12" type="ORF">XELAEV_18019071mg</name>
</gene>
<dbReference type="AlphaFoldDB" id="A0A974DGI6"/>
<feature type="region of interest" description="Disordered" evidence="9">
    <location>
        <begin position="520"/>
        <end position="541"/>
    </location>
</feature>
<evidence type="ECO:0000256" key="7">
    <source>
        <dbReference type="ARBA" id="ARBA00023170"/>
    </source>
</evidence>
<accession>A0A974DGI6</accession>
<keyword evidence="3" id="KW-0732">Signal</keyword>
<evidence type="ECO:0000256" key="8">
    <source>
        <dbReference type="ARBA" id="ARBA00023180"/>
    </source>
</evidence>
<proteinExistence type="predicted"/>
<dbReference type="CDD" id="cd00063">
    <property type="entry name" value="FN3"/>
    <property type="match status" value="1"/>
</dbReference>
<sequence length="553" mass="62677">MPHSKERTESNALGKTPLNYSNPGKIPAMGAPSSLLFSTAHWRTVPFLLAFWVLLSTGTAEDPTMTPEFLRHISEKIPEEYQNPHCFTRDLNDFICFWEGERRKNASYSYSEDDQIKWCQLRTEVASNNTWWYICEFPVTDVVLFAGITISAYPCHKCQTAREIYINELVLLNPPLNVTVKEKQDPRGLLISWKPPHFQKNHDINNEIKYQVNYSTPGADVQTVEVEAGNTEIFLTDIVPAAYTVTVRCKADGVSYNGYWSDWTAPITIATIIDLRLLLLLSIAIFVALIAGVGVYIFMRHGMYLKHKVWPQVPTPENNFQGLFTTHKGNFKLWLGQADAYLLWISRHVFQEDPSSTLEVLSELPPAALPQSFNPNPLKDSYVVLDENRMPCSLEWLEAQRHKTVIVGAESMDSRLQTVNKDVVLEDTSKGQIAVKANNRVHSLEGDGSQGEAFREDEYVEAPRMEHERHRVSRENSVSSDGKQSIPSSFEYTELQTCEGLLSPKPRPVPPRMPLKYAYLDMSSSGEHSPPPSPNFYQNSPITNFLAPIYSQS</sequence>
<evidence type="ECO:0000256" key="10">
    <source>
        <dbReference type="SAM" id="Phobius"/>
    </source>
</evidence>
<dbReference type="PROSITE" id="PS50853">
    <property type="entry name" value="FN3"/>
    <property type="match status" value="1"/>
</dbReference>
<keyword evidence="4 10" id="KW-1133">Transmembrane helix</keyword>
<dbReference type="SMART" id="SM00060">
    <property type="entry name" value="FN3"/>
    <property type="match status" value="1"/>
</dbReference>
<evidence type="ECO:0000256" key="2">
    <source>
        <dbReference type="ARBA" id="ARBA00022692"/>
    </source>
</evidence>
<dbReference type="PANTHER" id="PTHR23037">
    <property type="entry name" value="CYTOKINE RECEPTOR"/>
    <property type="match status" value="1"/>
</dbReference>
<evidence type="ECO:0000256" key="5">
    <source>
        <dbReference type="ARBA" id="ARBA00023136"/>
    </source>
</evidence>
<evidence type="ECO:0000256" key="1">
    <source>
        <dbReference type="ARBA" id="ARBA00004479"/>
    </source>
</evidence>
<evidence type="ECO:0000313" key="13">
    <source>
        <dbReference type="Proteomes" id="UP000694892"/>
    </source>
</evidence>
<feature type="region of interest" description="Disordered" evidence="9">
    <location>
        <begin position="1"/>
        <end position="21"/>
    </location>
</feature>
<feature type="compositionally biased region" description="Polar residues" evidence="9">
    <location>
        <begin position="475"/>
        <end position="487"/>
    </location>
</feature>
<dbReference type="InterPro" id="IPR015152">
    <property type="entry name" value="Growth/epo_recpt_lig-bind"/>
</dbReference>
<keyword evidence="6" id="KW-1015">Disulfide bond</keyword>
<evidence type="ECO:0000313" key="12">
    <source>
        <dbReference type="EMBL" id="OCT90456.1"/>
    </source>
</evidence>
<dbReference type="OMA" id="NDFICFW"/>
<evidence type="ECO:0000256" key="4">
    <source>
        <dbReference type="ARBA" id="ARBA00022989"/>
    </source>
</evidence>
<evidence type="ECO:0000256" key="9">
    <source>
        <dbReference type="SAM" id="MobiDB-lite"/>
    </source>
</evidence>
<organism evidence="12 13">
    <name type="scientific">Xenopus laevis</name>
    <name type="common">African clawed frog</name>
    <dbReference type="NCBI Taxonomy" id="8355"/>
    <lineage>
        <taxon>Eukaryota</taxon>
        <taxon>Metazoa</taxon>
        <taxon>Chordata</taxon>
        <taxon>Craniata</taxon>
        <taxon>Vertebrata</taxon>
        <taxon>Euteleostomi</taxon>
        <taxon>Amphibia</taxon>
        <taxon>Batrachia</taxon>
        <taxon>Anura</taxon>
        <taxon>Pipoidea</taxon>
        <taxon>Pipidae</taxon>
        <taxon>Xenopodinae</taxon>
        <taxon>Xenopus</taxon>
        <taxon>Xenopus</taxon>
    </lineage>
</organism>
<reference evidence="13" key="1">
    <citation type="journal article" date="2016" name="Nature">
        <title>Genome evolution in the allotetraploid frog Xenopus laevis.</title>
        <authorList>
            <person name="Session A.M."/>
            <person name="Uno Y."/>
            <person name="Kwon T."/>
            <person name="Chapman J.A."/>
            <person name="Toyoda A."/>
            <person name="Takahashi S."/>
            <person name="Fukui A."/>
            <person name="Hikosaka A."/>
            <person name="Suzuki A."/>
            <person name="Kondo M."/>
            <person name="van Heeringen S.J."/>
            <person name="Quigley I."/>
            <person name="Heinz S."/>
            <person name="Ogino H."/>
            <person name="Ochi H."/>
            <person name="Hellsten U."/>
            <person name="Lyons J.B."/>
            <person name="Simakov O."/>
            <person name="Putnam N."/>
            <person name="Stites J."/>
            <person name="Kuroki Y."/>
            <person name="Tanaka T."/>
            <person name="Michiue T."/>
            <person name="Watanabe M."/>
            <person name="Bogdanovic O."/>
            <person name="Lister R."/>
            <person name="Georgiou G."/>
            <person name="Paranjpe S.S."/>
            <person name="van Kruijsbergen I."/>
            <person name="Shu S."/>
            <person name="Carlson J."/>
            <person name="Kinoshita T."/>
            <person name="Ohta Y."/>
            <person name="Mawaribuchi S."/>
            <person name="Jenkins J."/>
            <person name="Grimwood J."/>
            <person name="Schmutz J."/>
            <person name="Mitros T."/>
            <person name="Mozaffari S.V."/>
            <person name="Suzuki Y."/>
            <person name="Haramoto Y."/>
            <person name="Yamamoto T.S."/>
            <person name="Takagi C."/>
            <person name="Heald R."/>
            <person name="Miller K."/>
            <person name="Haudenschild C."/>
            <person name="Kitzman J."/>
            <person name="Nakayama T."/>
            <person name="Izutsu Y."/>
            <person name="Robert J."/>
            <person name="Fortriede J."/>
            <person name="Burns K."/>
            <person name="Lotay V."/>
            <person name="Karimi K."/>
            <person name="Yasuoka Y."/>
            <person name="Dichmann D.S."/>
            <person name="Flajnik M.F."/>
            <person name="Houston D.W."/>
            <person name="Shendure J."/>
            <person name="DuPasquier L."/>
            <person name="Vize P.D."/>
            <person name="Zorn A.M."/>
            <person name="Ito M."/>
            <person name="Marcotte E.M."/>
            <person name="Wallingford J.B."/>
            <person name="Ito Y."/>
            <person name="Asashima M."/>
            <person name="Ueno N."/>
            <person name="Matsuda Y."/>
            <person name="Veenstra G.J."/>
            <person name="Fujiyama A."/>
            <person name="Harland R.M."/>
            <person name="Taira M."/>
            <person name="Rokhsar D.S."/>
        </authorList>
    </citation>
    <scope>NUCLEOTIDE SEQUENCE [LARGE SCALE GENOMIC DNA]</scope>
    <source>
        <strain evidence="13">J</strain>
    </source>
</reference>
<dbReference type="Pfam" id="PF09067">
    <property type="entry name" value="EpoR_lig-bind"/>
    <property type="match status" value="1"/>
</dbReference>
<dbReference type="Proteomes" id="UP000694892">
    <property type="component" value="Chromosome 3L"/>
</dbReference>
<keyword evidence="2 10" id="KW-0812">Transmembrane</keyword>
<evidence type="ECO:0000256" key="3">
    <source>
        <dbReference type="ARBA" id="ARBA00022729"/>
    </source>
</evidence>
<dbReference type="InterPro" id="IPR013783">
    <property type="entry name" value="Ig-like_fold"/>
</dbReference>
<evidence type="ECO:0000259" key="11">
    <source>
        <dbReference type="PROSITE" id="PS50853"/>
    </source>
</evidence>
<feature type="transmembrane region" description="Helical" evidence="10">
    <location>
        <begin position="277"/>
        <end position="298"/>
    </location>
</feature>
<dbReference type="InterPro" id="IPR036116">
    <property type="entry name" value="FN3_sf"/>
</dbReference>
<dbReference type="Gene3D" id="2.60.40.10">
    <property type="entry name" value="Immunoglobulins"/>
    <property type="match status" value="2"/>
</dbReference>
<dbReference type="GO" id="GO:0004896">
    <property type="term" value="F:cytokine receptor activity"/>
    <property type="evidence" value="ECO:0007669"/>
    <property type="project" value="TreeGrafter"/>
</dbReference>
<feature type="domain" description="Fibronectin type-III" evidence="11">
    <location>
        <begin position="174"/>
        <end position="274"/>
    </location>
</feature>
<feature type="region of interest" description="Disordered" evidence="9">
    <location>
        <begin position="463"/>
        <end position="487"/>
    </location>
</feature>
<protein>
    <recommendedName>
        <fullName evidence="11">Fibronectin type-III domain-containing protein</fullName>
    </recommendedName>
</protein>
<dbReference type="InterPro" id="IPR003961">
    <property type="entry name" value="FN3_dom"/>
</dbReference>
<keyword evidence="7" id="KW-0675">Receptor</keyword>
<keyword evidence="5 10" id="KW-0472">Membrane</keyword>
<keyword evidence="8" id="KW-0325">Glycoprotein</keyword>
<dbReference type="PANTHER" id="PTHR23037:SF28">
    <property type="entry name" value="ERYTHROPOIETIN RECEPTOR"/>
    <property type="match status" value="1"/>
</dbReference>
<comment type="subcellular location">
    <subcellularLocation>
        <location evidence="1">Membrane</location>
        <topology evidence="1">Single-pass type I membrane protein</topology>
    </subcellularLocation>
</comment>